<comment type="subcellular location">
    <subcellularLocation>
        <location evidence="1">Membrane</location>
        <topology evidence="1">Multi-pass membrane protein</topology>
    </subcellularLocation>
</comment>
<feature type="transmembrane region" description="Helical" evidence="7">
    <location>
        <begin position="252"/>
        <end position="271"/>
    </location>
</feature>
<dbReference type="RefSeq" id="WP_369046663.1">
    <property type="nucleotide sequence ID" value="NZ_CP163302.1"/>
</dbReference>
<evidence type="ECO:0000256" key="2">
    <source>
        <dbReference type="ARBA" id="ARBA00007362"/>
    </source>
</evidence>
<feature type="transmembrane region" description="Helical" evidence="7">
    <location>
        <begin position="224"/>
        <end position="245"/>
    </location>
</feature>
<name>A0AB39L5R9_9MICC</name>
<evidence type="ECO:0000256" key="1">
    <source>
        <dbReference type="ARBA" id="ARBA00004141"/>
    </source>
</evidence>
<dbReference type="EMBL" id="CP163302">
    <property type="protein sequence ID" value="XDP46331.1"/>
    <property type="molecule type" value="Genomic_DNA"/>
</dbReference>
<feature type="transmembrane region" description="Helical" evidence="7">
    <location>
        <begin position="102"/>
        <end position="123"/>
    </location>
</feature>
<feature type="domain" description="EamA" evidence="8">
    <location>
        <begin position="18"/>
        <end position="149"/>
    </location>
</feature>
<dbReference type="SUPFAM" id="SSF103481">
    <property type="entry name" value="Multidrug resistance efflux transporter EmrE"/>
    <property type="match status" value="2"/>
</dbReference>
<dbReference type="KEGG" id="spue:AB5L97_04785"/>
<accession>A0AB39L5R9</accession>
<dbReference type="AlphaFoldDB" id="A0AB39L5R9"/>
<evidence type="ECO:0000256" key="7">
    <source>
        <dbReference type="SAM" id="Phobius"/>
    </source>
</evidence>
<dbReference type="InterPro" id="IPR000620">
    <property type="entry name" value="EamA_dom"/>
</dbReference>
<feature type="domain" description="EamA" evidence="8">
    <location>
        <begin position="163"/>
        <end position="292"/>
    </location>
</feature>
<dbReference type="PANTHER" id="PTHR32322">
    <property type="entry name" value="INNER MEMBRANE TRANSPORTER"/>
    <property type="match status" value="1"/>
</dbReference>
<dbReference type="InterPro" id="IPR050638">
    <property type="entry name" value="AA-Vitamin_Transporters"/>
</dbReference>
<feature type="transmembrane region" description="Helical" evidence="7">
    <location>
        <begin position="161"/>
        <end position="180"/>
    </location>
</feature>
<protein>
    <submittedName>
        <fullName evidence="9">DMT family transporter</fullName>
    </submittedName>
</protein>
<dbReference type="InterPro" id="IPR037185">
    <property type="entry name" value="EmrE-like"/>
</dbReference>
<feature type="transmembrane region" description="Helical" evidence="7">
    <location>
        <begin position="135"/>
        <end position="155"/>
    </location>
</feature>
<feature type="transmembrane region" description="Helical" evidence="7">
    <location>
        <begin position="16"/>
        <end position="39"/>
    </location>
</feature>
<feature type="region of interest" description="Disordered" evidence="6">
    <location>
        <begin position="297"/>
        <end position="318"/>
    </location>
</feature>
<evidence type="ECO:0000256" key="4">
    <source>
        <dbReference type="ARBA" id="ARBA00022989"/>
    </source>
</evidence>
<gene>
    <name evidence="9" type="ORF">AB5L97_04785</name>
</gene>
<evidence type="ECO:0000313" key="9">
    <source>
        <dbReference type="EMBL" id="XDP46331.1"/>
    </source>
</evidence>
<sequence length="318" mass="32665">MNASGDGVSTAGGKNALTVLVFVGALIVTGGNAVAIRYSNRELDPLFGAALRFALAALVFGAVMAAQRTAFPRGRQLVGALLYGVLNFGLAYGFIYEGLRTVHAGLAQIVLAAAPLATILLAAAFRIEVFRWRRLGGTLVAILGIAVISGIGTSMLSASSLVGMAAMVAAAVSIAGGAVAVKRFPRAPAASLNAIGMGVGALLLALASAASGERWALPTQGTTLVAVGFLIVSTVIIFAAFLFVLRRWSASATTYQFLLIPIPSVILSSLLDAEPLTPTLFLGGLLVVGGAYAGMHTRRPGRRRSGASEGRKRQRVTS</sequence>
<reference evidence="9" key="1">
    <citation type="submission" date="2024-07" db="EMBL/GenBank/DDBJ databases">
        <authorList>
            <person name="fu j."/>
        </authorList>
    </citation>
    <scope>NUCLEOTIDE SEQUENCE</scope>
    <source>
        <strain evidence="9">P10A9</strain>
    </source>
</reference>
<feature type="transmembrane region" description="Helical" evidence="7">
    <location>
        <begin position="192"/>
        <end position="212"/>
    </location>
</feature>
<keyword evidence="4 7" id="KW-1133">Transmembrane helix</keyword>
<comment type="similarity">
    <text evidence="2">Belongs to the EamA transporter family.</text>
</comment>
<keyword evidence="3 7" id="KW-0812">Transmembrane</keyword>
<feature type="transmembrane region" description="Helical" evidence="7">
    <location>
        <begin position="45"/>
        <end position="65"/>
    </location>
</feature>
<dbReference type="PANTHER" id="PTHR32322:SF2">
    <property type="entry name" value="EAMA DOMAIN-CONTAINING PROTEIN"/>
    <property type="match status" value="1"/>
</dbReference>
<evidence type="ECO:0000256" key="3">
    <source>
        <dbReference type="ARBA" id="ARBA00022692"/>
    </source>
</evidence>
<dbReference type="GO" id="GO:0016020">
    <property type="term" value="C:membrane"/>
    <property type="evidence" value="ECO:0007669"/>
    <property type="project" value="UniProtKB-SubCell"/>
</dbReference>
<feature type="transmembrane region" description="Helical" evidence="7">
    <location>
        <begin position="77"/>
        <end position="96"/>
    </location>
</feature>
<dbReference type="Pfam" id="PF00892">
    <property type="entry name" value="EamA"/>
    <property type="match status" value="2"/>
</dbReference>
<feature type="transmembrane region" description="Helical" evidence="7">
    <location>
        <begin position="277"/>
        <end position="295"/>
    </location>
</feature>
<evidence type="ECO:0000259" key="8">
    <source>
        <dbReference type="Pfam" id="PF00892"/>
    </source>
</evidence>
<organism evidence="9">
    <name type="scientific">Sinomonas puerhi</name>
    <dbReference type="NCBI Taxonomy" id="3238584"/>
    <lineage>
        <taxon>Bacteria</taxon>
        <taxon>Bacillati</taxon>
        <taxon>Actinomycetota</taxon>
        <taxon>Actinomycetes</taxon>
        <taxon>Micrococcales</taxon>
        <taxon>Micrococcaceae</taxon>
        <taxon>Sinomonas</taxon>
    </lineage>
</organism>
<evidence type="ECO:0000256" key="6">
    <source>
        <dbReference type="SAM" id="MobiDB-lite"/>
    </source>
</evidence>
<keyword evidence="5 7" id="KW-0472">Membrane</keyword>
<evidence type="ECO:0000256" key="5">
    <source>
        <dbReference type="ARBA" id="ARBA00023136"/>
    </source>
</evidence>
<proteinExistence type="inferred from homology"/>